<sequence length="30" mass="3599">LYRDAQDICVSIIVDEEYQLIQMKDGRKKK</sequence>
<gene>
    <name evidence="1" type="ORF">LCGC14_2883660</name>
</gene>
<comment type="caution">
    <text evidence="1">The sequence shown here is derived from an EMBL/GenBank/DDBJ whole genome shotgun (WGS) entry which is preliminary data.</text>
</comment>
<name>A0A0F8XZE2_9ZZZZ</name>
<organism evidence="1">
    <name type="scientific">marine sediment metagenome</name>
    <dbReference type="NCBI Taxonomy" id="412755"/>
    <lineage>
        <taxon>unclassified sequences</taxon>
        <taxon>metagenomes</taxon>
        <taxon>ecological metagenomes</taxon>
    </lineage>
</organism>
<dbReference type="EMBL" id="LAZR01056312">
    <property type="protein sequence ID" value="KKK74452.1"/>
    <property type="molecule type" value="Genomic_DNA"/>
</dbReference>
<proteinExistence type="predicted"/>
<reference evidence="1" key="1">
    <citation type="journal article" date="2015" name="Nature">
        <title>Complex archaea that bridge the gap between prokaryotes and eukaryotes.</title>
        <authorList>
            <person name="Spang A."/>
            <person name="Saw J.H."/>
            <person name="Jorgensen S.L."/>
            <person name="Zaremba-Niedzwiedzka K."/>
            <person name="Martijn J."/>
            <person name="Lind A.E."/>
            <person name="van Eijk R."/>
            <person name="Schleper C."/>
            <person name="Guy L."/>
            <person name="Ettema T.J."/>
        </authorList>
    </citation>
    <scope>NUCLEOTIDE SEQUENCE</scope>
</reference>
<feature type="non-terminal residue" evidence="1">
    <location>
        <position position="1"/>
    </location>
</feature>
<protein>
    <submittedName>
        <fullName evidence="1">Uncharacterized protein</fullName>
    </submittedName>
</protein>
<evidence type="ECO:0000313" key="1">
    <source>
        <dbReference type="EMBL" id="KKK74452.1"/>
    </source>
</evidence>
<dbReference type="AlphaFoldDB" id="A0A0F8XZE2"/>
<accession>A0A0F8XZE2</accession>